<gene>
    <name evidence="11" type="ORF">WJX75_009992</name>
</gene>
<dbReference type="InterPro" id="IPR040221">
    <property type="entry name" value="CDCA7/CDA7L"/>
</dbReference>
<keyword evidence="6" id="KW-0832">Ubl conjugation</keyword>
<accession>A0ABR2YLQ5</accession>
<name>A0ABR2YLQ5_9CHLO</name>
<evidence type="ECO:0000256" key="6">
    <source>
        <dbReference type="ARBA" id="ARBA00022843"/>
    </source>
</evidence>
<dbReference type="Proteomes" id="UP001491310">
    <property type="component" value="Unassembled WGS sequence"/>
</dbReference>
<dbReference type="InterPro" id="IPR018866">
    <property type="entry name" value="Znf-4CXXC_R1"/>
</dbReference>
<dbReference type="PANTHER" id="PTHR31169">
    <property type="entry name" value="OS05G0300700 PROTEIN"/>
    <property type="match status" value="1"/>
</dbReference>
<keyword evidence="3" id="KW-0963">Cytoplasm</keyword>
<evidence type="ECO:0000256" key="8">
    <source>
        <dbReference type="ARBA" id="ARBA00023163"/>
    </source>
</evidence>
<evidence type="ECO:0000256" key="5">
    <source>
        <dbReference type="ARBA" id="ARBA00022553"/>
    </source>
</evidence>
<keyword evidence="12" id="KW-1185">Reference proteome</keyword>
<evidence type="ECO:0000256" key="1">
    <source>
        <dbReference type="ARBA" id="ARBA00004123"/>
    </source>
</evidence>
<proteinExistence type="predicted"/>
<dbReference type="EMBL" id="JALJOT010000009">
    <property type="protein sequence ID" value="KAK9907785.1"/>
    <property type="molecule type" value="Genomic_DNA"/>
</dbReference>
<dbReference type="Pfam" id="PF10497">
    <property type="entry name" value="zf-4CXXC_R1"/>
    <property type="match status" value="1"/>
</dbReference>
<evidence type="ECO:0000256" key="4">
    <source>
        <dbReference type="ARBA" id="ARBA00022499"/>
    </source>
</evidence>
<keyword evidence="9" id="KW-0539">Nucleus</keyword>
<protein>
    <recommendedName>
        <fullName evidence="10">Zinc-finger domain-containing protein</fullName>
    </recommendedName>
</protein>
<dbReference type="PANTHER" id="PTHR31169:SF15">
    <property type="entry name" value="EXPRESSED PROTEIN"/>
    <property type="match status" value="1"/>
</dbReference>
<evidence type="ECO:0000256" key="3">
    <source>
        <dbReference type="ARBA" id="ARBA00022490"/>
    </source>
</evidence>
<evidence type="ECO:0000313" key="11">
    <source>
        <dbReference type="EMBL" id="KAK9907785.1"/>
    </source>
</evidence>
<sequence length="165" mass="18299">MIRLAQQGRGCIYDSEAGVCCHFCRQKVLCGEPECRRCIEQDPGIPCLGKSECTRCASATGRFCRACLLTRYGETLEAVRAAMEAGTWLCPHCYENDHPDEGWICNSSICMTRRGLMPTGVVFYEAQRQGFALVAHYLQGLAHEWCLPAAAKQPLHQQPVELDGA</sequence>
<evidence type="ECO:0000256" key="2">
    <source>
        <dbReference type="ARBA" id="ARBA00004496"/>
    </source>
</evidence>
<comment type="subcellular location">
    <subcellularLocation>
        <location evidence="2">Cytoplasm</location>
    </subcellularLocation>
    <subcellularLocation>
        <location evidence="1">Nucleus</location>
    </subcellularLocation>
</comment>
<evidence type="ECO:0000313" key="12">
    <source>
        <dbReference type="Proteomes" id="UP001491310"/>
    </source>
</evidence>
<keyword evidence="7" id="KW-0805">Transcription regulation</keyword>
<keyword evidence="4" id="KW-1017">Isopeptide bond</keyword>
<organism evidence="11 12">
    <name type="scientific">Coccomyxa subellipsoidea</name>
    <dbReference type="NCBI Taxonomy" id="248742"/>
    <lineage>
        <taxon>Eukaryota</taxon>
        <taxon>Viridiplantae</taxon>
        <taxon>Chlorophyta</taxon>
        <taxon>core chlorophytes</taxon>
        <taxon>Trebouxiophyceae</taxon>
        <taxon>Trebouxiophyceae incertae sedis</taxon>
        <taxon>Coccomyxaceae</taxon>
        <taxon>Coccomyxa</taxon>
    </lineage>
</organism>
<comment type="caution">
    <text evidence="11">The sequence shown here is derived from an EMBL/GenBank/DDBJ whole genome shotgun (WGS) entry which is preliminary data.</text>
</comment>
<evidence type="ECO:0000256" key="9">
    <source>
        <dbReference type="ARBA" id="ARBA00023242"/>
    </source>
</evidence>
<evidence type="ECO:0000259" key="10">
    <source>
        <dbReference type="Pfam" id="PF10497"/>
    </source>
</evidence>
<feature type="domain" description="Zinc-finger" evidence="10">
    <location>
        <begin position="13"/>
        <end position="138"/>
    </location>
</feature>
<reference evidence="11 12" key="1">
    <citation type="journal article" date="2024" name="Nat. Commun.">
        <title>Phylogenomics reveals the evolutionary origins of lichenization in chlorophyte algae.</title>
        <authorList>
            <person name="Puginier C."/>
            <person name="Libourel C."/>
            <person name="Otte J."/>
            <person name="Skaloud P."/>
            <person name="Haon M."/>
            <person name="Grisel S."/>
            <person name="Petersen M."/>
            <person name="Berrin J.G."/>
            <person name="Delaux P.M."/>
            <person name="Dal Grande F."/>
            <person name="Keller J."/>
        </authorList>
    </citation>
    <scope>NUCLEOTIDE SEQUENCE [LARGE SCALE GENOMIC DNA]</scope>
    <source>
        <strain evidence="11 12">SAG 216-7</strain>
    </source>
</reference>
<keyword evidence="5" id="KW-0597">Phosphoprotein</keyword>
<evidence type="ECO:0000256" key="7">
    <source>
        <dbReference type="ARBA" id="ARBA00023015"/>
    </source>
</evidence>
<keyword evidence="8" id="KW-0804">Transcription</keyword>